<dbReference type="Gene3D" id="3.10.20.30">
    <property type="match status" value="1"/>
</dbReference>
<dbReference type="SUPFAM" id="SSF54285">
    <property type="entry name" value="MoaD/ThiS"/>
    <property type="match status" value="1"/>
</dbReference>
<organism evidence="1 2">
    <name type="scientific">Microbacterium dauci</name>
    <dbReference type="NCBI Taxonomy" id="3048008"/>
    <lineage>
        <taxon>Bacteria</taxon>
        <taxon>Bacillati</taxon>
        <taxon>Actinomycetota</taxon>
        <taxon>Actinomycetes</taxon>
        <taxon>Micrococcales</taxon>
        <taxon>Microbacteriaceae</taxon>
        <taxon>Microbacterium</taxon>
    </lineage>
</organism>
<dbReference type="InterPro" id="IPR016155">
    <property type="entry name" value="Mopterin_synth/thiamin_S_b"/>
</dbReference>
<proteinExistence type="predicted"/>
<protein>
    <submittedName>
        <fullName evidence="1">MoaD/ThiS family protein</fullName>
    </submittedName>
</protein>
<evidence type="ECO:0000313" key="1">
    <source>
        <dbReference type="EMBL" id="MDJ1114920.1"/>
    </source>
</evidence>
<dbReference type="EMBL" id="JASJND010000006">
    <property type="protein sequence ID" value="MDJ1114920.1"/>
    <property type="molecule type" value="Genomic_DNA"/>
</dbReference>
<dbReference type="RefSeq" id="WP_283716578.1">
    <property type="nucleotide sequence ID" value="NZ_JASJND010000006.1"/>
</dbReference>
<sequence>MTTVRYFAAAAEAAETEAEERGEATLAELRTAILAEHPKLWFVLPDCAVLVDGVRTDGDTQLEDARLIDVLPPFAGG</sequence>
<comment type="caution">
    <text evidence="1">The sequence shown here is derived from an EMBL/GenBank/DDBJ whole genome shotgun (WGS) entry which is preliminary data.</text>
</comment>
<dbReference type="Proteomes" id="UP001321481">
    <property type="component" value="Unassembled WGS sequence"/>
</dbReference>
<keyword evidence="2" id="KW-1185">Reference proteome</keyword>
<reference evidence="1 2" key="1">
    <citation type="submission" date="2023-05" db="EMBL/GenBank/DDBJ databases">
        <title>Microbacterium dauci sp.nov., Isolated from Carrot Rhizosphere Soil.</title>
        <authorList>
            <person name="Xiao Z."/>
            <person name="Zheng J."/>
        </authorList>
    </citation>
    <scope>NUCLEOTIDE SEQUENCE [LARGE SCALE GENOMIC DNA]</scope>
    <source>
        <strain evidence="1 2">LX3-4</strain>
    </source>
</reference>
<accession>A0ABT6ZFI6</accession>
<name>A0ABT6ZFI6_9MICO</name>
<dbReference type="InterPro" id="IPR012675">
    <property type="entry name" value="Beta-grasp_dom_sf"/>
</dbReference>
<gene>
    <name evidence="1" type="ORF">QNI14_10710</name>
</gene>
<dbReference type="InterPro" id="IPR003749">
    <property type="entry name" value="ThiS/MoaD-like"/>
</dbReference>
<evidence type="ECO:0000313" key="2">
    <source>
        <dbReference type="Proteomes" id="UP001321481"/>
    </source>
</evidence>
<dbReference type="Pfam" id="PF02597">
    <property type="entry name" value="ThiS"/>
    <property type="match status" value="1"/>
</dbReference>